<evidence type="ECO:0000256" key="1">
    <source>
        <dbReference type="SAM" id="MobiDB-lite"/>
    </source>
</evidence>
<name>A0AAV1EZ83_XYRNO</name>
<accession>A0AAV1EZ83</accession>
<evidence type="ECO:0000313" key="3">
    <source>
        <dbReference type="Proteomes" id="UP001178508"/>
    </source>
</evidence>
<dbReference type="EMBL" id="OY660866">
    <property type="protein sequence ID" value="CAJ1054011.1"/>
    <property type="molecule type" value="Genomic_DNA"/>
</dbReference>
<sequence>MRDYIEVCRDLRWTFFDRGFTGFSFTHRRRSHSACAHTRVCVSVRVHGFYQEKLAVNQRCLQKPIINAKIETCCNKNCKSRDAPTKKTCKKKNTPNEDMKTEVSHLLWMFIGHEACGDEGDSPNSFTVTGVKVNQLCLIDSVSPPDPLCMGRQSSTDTEEKPRTESSCPSTSGSGIGSRQTSIISTGLKKKTQRLPPESCRSHEASGFDNKLGAQPVQLRVSNNPRRTSQMMSFLAK</sequence>
<gene>
    <name evidence="2" type="ORF">XNOV1_A008390</name>
</gene>
<evidence type="ECO:0000313" key="2">
    <source>
        <dbReference type="EMBL" id="CAJ1054011.1"/>
    </source>
</evidence>
<reference evidence="2" key="1">
    <citation type="submission" date="2023-08" db="EMBL/GenBank/DDBJ databases">
        <authorList>
            <person name="Alioto T."/>
            <person name="Alioto T."/>
            <person name="Gomez Garrido J."/>
        </authorList>
    </citation>
    <scope>NUCLEOTIDE SEQUENCE</scope>
</reference>
<keyword evidence="3" id="KW-1185">Reference proteome</keyword>
<feature type="non-terminal residue" evidence="2">
    <location>
        <position position="237"/>
    </location>
</feature>
<feature type="region of interest" description="Disordered" evidence="1">
    <location>
        <begin position="148"/>
        <end position="214"/>
    </location>
</feature>
<dbReference type="AlphaFoldDB" id="A0AAV1EZ83"/>
<organism evidence="2 3">
    <name type="scientific">Xyrichtys novacula</name>
    <name type="common">Pearly razorfish</name>
    <name type="synonym">Hemipteronotus novacula</name>
    <dbReference type="NCBI Taxonomy" id="13765"/>
    <lineage>
        <taxon>Eukaryota</taxon>
        <taxon>Metazoa</taxon>
        <taxon>Chordata</taxon>
        <taxon>Craniata</taxon>
        <taxon>Vertebrata</taxon>
        <taxon>Euteleostomi</taxon>
        <taxon>Actinopterygii</taxon>
        <taxon>Neopterygii</taxon>
        <taxon>Teleostei</taxon>
        <taxon>Neoteleostei</taxon>
        <taxon>Acanthomorphata</taxon>
        <taxon>Eupercaria</taxon>
        <taxon>Labriformes</taxon>
        <taxon>Labridae</taxon>
        <taxon>Xyrichtys</taxon>
    </lineage>
</organism>
<feature type="compositionally biased region" description="Polar residues" evidence="1">
    <location>
        <begin position="165"/>
        <end position="185"/>
    </location>
</feature>
<proteinExistence type="predicted"/>
<dbReference type="Proteomes" id="UP001178508">
    <property type="component" value="Chromosome 3"/>
</dbReference>
<protein>
    <submittedName>
        <fullName evidence="2">Uncharacterized protein</fullName>
    </submittedName>
</protein>